<sequence>MIALLLFAAQASASRQYMISITNAAFQQPFSGFFVAVHNSAAPPLYVLGEAASEELAILAEDGDPMPLVQAYNASKGVRETFAFTEGAPYFAGDTANIIVDVNSRYPYVSLATMAINTNDCFLGLNAVRVFKTYTEVIDLPGLDSGTEANNELCTHIPGPACNPGGNLRANKTAEGVVHVHRGFIGINEGNEDLTEEELGANGQPLSSAGYTWLNPIARVVIKKMK</sequence>
<accession>A0A7S2X9P6</accession>
<dbReference type="NCBIfam" id="NF038123">
    <property type="entry name" value="NF038123_dom"/>
    <property type="match status" value="1"/>
</dbReference>
<dbReference type="Pfam" id="PF06468">
    <property type="entry name" value="Spond_N"/>
    <property type="match status" value="1"/>
</dbReference>
<dbReference type="InterPro" id="IPR009465">
    <property type="entry name" value="Spondin_N"/>
</dbReference>
<feature type="domain" description="Spondin" evidence="1">
    <location>
        <begin position="27"/>
        <end position="148"/>
    </location>
</feature>
<reference evidence="2" key="1">
    <citation type="submission" date="2021-01" db="EMBL/GenBank/DDBJ databases">
        <authorList>
            <person name="Corre E."/>
            <person name="Pelletier E."/>
            <person name="Niang G."/>
            <person name="Scheremetjew M."/>
            <person name="Finn R."/>
            <person name="Kale V."/>
            <person name="Holt S."/>
            <person name="Cochrane G."/>
            <person name="Meng A."/>
            <person name="Brown T."/>
            <person name="Cohen L."/>
        </authorList>
    </citation>
    <scope>NUCLEOTIDE SEQUENCE</scope>
    <source>
        <strain evidence="2">CCMP622</strain>
    </source>
</reference>
<dbReference type="EMBL" id="HBHP01012144">
    <property type="protein sequence ID" value="CAD9759187.1"/>
    <property type="molecule type" value="Transcribed_RNA"/>
</dbReference>
<gene>
    <name evidence="2" type="ORF">LSP00402_LOCUS7540</name>
</gene>
<proteinExistence type="predicted"/>
<dbReference type="InterPro" id="IPR038678">
    <property type="entry name" value="Spondin_N_sf"/>
</dbReference>
<name>A0A7S2X9P6_9EUKA</name>
<organism evidence="2">
    <name type="scientific">Lotharella oceanica</name>
    <dbReference type="NCBI Taxonomy" id="641309"/>
    <lineage>
        <taxon>Eukaryota</taxon>
        <taxon>Sar</taxon>
        <taxon>Rhizaria</taxon>
        <taxon>Cercozoa</taxon>
        <taxon>Chlorarachniophyceae</taxon>
        <taxon>Lotharella</taxon>
    </lineage>
</organism>
<protein>
    <recommendedName>
        <fullName evidence="1">Spondin domain-containing protein</fullName>
    </recommendedName>
</protein>
<dbReference type="Gene3D" id="2.60.40.2130">
    <property type="entry name" value="F-spondin domain"/>
    <property type="match status" value="1"/>
</dbReference>
<evidence type="ECO:0000259" key="1">
    <source>
        <dbReference type="Pfam" id="PF06468"/>
    </source>
</evidence>
<dbReference type="AlphaFoldDB" id="A0A7S2X9P6"/>
<evidence type="ECO:0000313" key="2">
    <source>
        <dbReference type="EMBL" id="CAD9759187.1"/>
    </source>
</evidence>